<gene>
    <name evidence="2" type="ORF">RBSH_04616</name>
</gene>
<evidence type="ECO:0000313" key="3">
    <source>
        <dbReference type="Proteomes" id="UP000007993"/>
    </source>
</evidence>
<dbReference type="PATRIC" id="fig|993517.3.peg.5013"/>
<name>K5DBA9_RHOBT</name>
<comment type="caution">
    <text evidence="2">The sequence shown here is derived from an EMBL/GenBank/DDBJ whole genome shotgun (WGS) entry which is preliminary data.</text>
</comment>
<organism evidence="2 3">
    <name type="scientific">Rhodopirellula baltica SH28</name>
    <dbReference type="NCBI Taxonomy" id="993517"/>
    <lineage>
        <taxon>Bacteria</taxon>
        <taxon>Pseudomonadati</taxon>
        <taxon>Planctomycetota</taxon>
        <taxon>Planctomycetia</taxon>
        <taxon>Pirellulales</taxon>
        <taxon>Pirellulaceae</taxon>
        <taxon>Rhodopirellula</taxon>
    </lineage>
</organism>
<accession>K5DBA9</accession>
<dbReference type="AlphaFoldDB" id="K5DBA9"/>
<feature type="chain" id="PRO_5003882770" evidence="1">
    <location>
        <begin position="27"/>
        <end position="175"/>
    </location>
</feature>
<dbReference type="EMBL" id="AMCW01000134">
    <property type="protein sequence ID" value="EKK00094.1"/>
    <property type="molecule type" value="Genomic_DNA"/>
</dbReference>
<sequence length="175" mass="18939">MIPSIRPFTTFLLSVTLLLGHAPAWLHVATCNHDVCHHGHCDHGYVSDGHSAHGNAESGNGELLPPKHPDAFATTDDTDERCCHLHGCTETQPASPQGESIATPVEFVKDAPSQHDSHSCWICQSLAAPVGLIDHDQAIIACEWIEFVSWPICHSADVDPSISWPPLRGPPLRLA</sequence>
<protein>
    <submittedName>
        <fullName evidence="2">Uncharacterized protein</fullName>
    </submittedName>
</protein>
<dbReference type="Proteomes" id="UP000007993">
    <property type="component" value="Unassembled WGS sequence"/>
</dbReference>
<feature type="signal peptide" evidence="1">
    <location>
        <begin position="1"/>
        <end position="26"/>
    </location>
</feature>
<evidence type="ECO:0000256" key="1">
    <source>
        <dbReference type="SAM" id="SignalP"/>
    </source>
</evidence>
<evidence type="ECO:0000313" key="2">
    <source>
        <dbReference type="EMBL" id="EKK00094.1"/>
    </source>
</evidence>
<keyword evidence="1" id="KW-0732">Signal</keyword>
<reference evidence="2 3" key="1">
    <citation type="journal article" date="2013" name="Mar. Genomics">
        <title>Expression of sulfatases in Rhodopirellula baltica and the diversity of sulfatases in the genus Rhodopirellula.</title>
        <authorList>
            <person name="Wegner C.E."/>
            <person name="Richter-Heitmann T."/>
            <person name="Klindworth A."/>
            <person name="Klockow C."/>
            <person name="Richter M."/>
            <person name="Achstetter T."/>
            <person name="Glockner F.O."/>
            <person name="Harder J."/>
        </authorList>
    </citation>
    <scope>NUCLEOTIDE SEQUENCE [LARGE SCALE GENOMIC DNA]</scope>
    <source>
        <strain evidence="2 3">SH28</strain>
    </source>
</reference>
<proteinExistence type="predicted"/>